<dbReference type="BioCyc" id="MPUL272635:G1GT6-734-MONOMER"/>
<name>Q98PK1_MYCPU</name>
<evidence type="ECO:0000256" key="2">
    <source>
        <dbReference type="ARBA" id="ARBA00022840"/>
    </source>
</evidence>
<dbReference type="GO" id="GO:0005524">
    <property type="term" value="F:ATP binding"/>
    <property type="evidence" value="ECO:0007669"/>
    <property type="project" value="UniProtKB-KW"/>
</dbReference>
<dbReference type="GO" id="GO:0015937">
    <property type="term" value="P:coenzyme A biosynthetic process"/>
    <property type="evidence" value="ECO:0007669"/>
    <property type="project" value="UniProtKB-UniRule"/>
</dbReference>
<dbReference type="KEGG" id="mpu:MYPU_7210"/>
<keyword evidence="5" id="KW-1185">Reference proteome</keyword>
<dbReference type="EC" id="2.7.1.24" evidence="3"/>
<dbReference type="HOGENOM" id="CLU_057180_4_0_14"/>
<evidence type="ECO:0000313" key="5">
    <source>
        <dbReference type="Proteomes" id="UP000000528"/>
    </source>
</evidence>
<evidence type="ECO:0000256" key="3">
    <source>
        <dbReference type="NCBIfam" id="TIGR00152"/>
    </source>
</evidence>
<dbReference type="InterPro" id="IPR001977">
    <property type="entry name" value="Depp_CoAkinase"/>
</dbReference>
<dbReference type="AlphaFoldDB" id="Q98PK1"/>
<dbReference type="STRING" id="272635.gene:17577332"/>
<dbReference type="EMBL" id="AL445565">
    <property type="protein sequence ID" value="CAC13894.1"/>
    <property type="molecule type" value="Genomic_DNA"/>
</dbReference>
<gene>
    <name evidence="4" type="ordered locus">MYPU_7210</name>
</gene>
<dbReference type="GO" id="GO:0005737">
    <property type="term" value="C:cytoplasm"/>
    <property type="evidence" value="ECO:0007669"/>
    <property type="project" value="UniProtKB-UniRule"/>
</dbReference>
<dbReference type="CDD" id="cd02022">
    <property type="entry name" value="DPCK"/>
    <property type="match status" value="1"/>
</dbReference>
<keyword evidence="1" id="KW-0547">Nucleotide-binding</keyword>
<evidence type="ECO:0000313" key="4">
    <source>
        <dbReference type="EMBL" id="CAC13894.1"/>
    </source>
</evidence>
<dbReference type="RefSeq" id="WP_010925522.1">
    <property type="nucleotide sequence ID" value="NC_002771.1"/>
</dbReference>
<evidence type="ECO:0000256" key="1">
    <source>
        <dbReference type="ARBA" id="ARBA00022741"/>
    </source>
</evidence>
<protein>
    <recommendedName>
        <fullName evidence="3">Dephospho-CoA kinase</fullName>
        <ecNumber evidence="3">2.7.1.24</ecNumber>
    </recommendedName>
</protein>
<accession>Q98PK1</accession>
<reference evidence="4 5" key="1">
    <citation type="journal article" date="2001" name="Nucleic Acids Res.">
        <title>The complete genome sequence of the murine respiratory pathogen Mycoplasma pulmonis.</title>
        <authorList>
            <person name="Chambaud I."/>
            <person name="Heilig R."/>
            <person name="Ferris S."/>
            <person name="Barbe V."/>
            <person name="Samson D."/>
            <person name="Galisson F."/>
            <person name="Moszer I."/>
            <person name="Dybvig K."/>
            <person name="Wroblewski H."/>
            <person name="Viari A."/>
            <person name="Rocha E.P.C."/>
            <person name="Blanchard A."/>
        </authorList>
    </citation>
    <scope>NUCLEOTIDE SEQUENCE [LARGE SCALE GENOMIC DNA]</scope>
    <source>
        <strain evidence="4 5">UAB CTIP</strain>
    </source>
</reference>
<dbReference type="SUPFAM" id="SSF52540">
    <property type="entry name" value="P-loop containing nucleoside triphosphate hydrolases"/>
    <property type="match status" value="1"/>
</dbReference>
<dbReference type="NCBIfam" id="TIGR00152">
    <property type="entry name" value="dephospho-CoA kinase"/>
    <property type="match status" value="1"/>
</dbReference>
<dbReference type="Proteomes" id="UP000000528">
    <property type="component" value="Chromosome"/>
</dbReference>
<sequence>MIAITGKAGVGKTTFLKKMEKKGYKILYSDNFFNQDYEKGNQSYQLIKDNLGQDFVNDQRVDKKRLKNWIKEDLSNLDRLEKLIYPLLKTHLEQNFYDFVEIPVLGSKNVDFYPLFSKIYNIEISESQRLEQLKKRGVDNSDISFFESINKGVIGKKVVNISLENLEKIEKF</sequence>
<proteinExistence type="predicted"/>
<organism evidence="5">
    <name type="scientific">Mycoplasmopsis pulmonis (strain UAB CTIP)</name>
    <name type="common">Mycoplasma pulmonis</name>
    <dbReference type="NCBI Taxonomy" id="272635"/>
    <lineage>
        <taxon>Bacteria</taxon>
        <taxon>Bacillati</taxon>
        <taxon>Mycoplasmatota</taxon>
        <taxon>Mycoplasmoidales</taxon>
        <taxon>Metamycoplasmataceae</taxon>
        <taxon>Mycoplasmopsis</taxon>
    </lineage>
</organism>
<dbReference type="eggNOG" id="COG0237">
    <property type="taxonomic scope" value="Bacteria"/>
</dbReference>
<dbReference type="PIR" id="A90602">
    <property type="entry name" value="A90602"/>
</dbReference>
<dbReference type="Pfam" id="PF01121">
    <property type="entry name" value="CoaE"/>
    <property type="match status" value="1"/>
</dbReference>
<dbReference type="PROSITE" id="PS51219">
    <property type="entry name" value="DPCK"/>
    <property type="match status" value="1"/>
</dbReference>
<keyword evidence="2" id="KW-0067">ATP-binding</keyword>
<dbReference type="Gene3D" id="3.40.50.300">
    <property type="entry name" value="P-loop containing nucleotide triphosphate hydrolases"/>
    <property type="match status" value="1"/>
</dbReference>
<dbReference type="InterPro" id="IPR027417">
    <property type="entry name" value="P-loop_NTPase"/>
</dbReference>
<dbReference type="GO" id="GO:0004140">
    <property type="term" value="F:dephospho-CoA kinase activity"/>
    <property type="evidence" value="ECO:0007669"/>
    <property type="project" value="UniProtKB-UniRule"/>
</dbReference>